<gene>
    <name evidence="1" type="ORF">RM519_13670</name>
</gene>
<keyword evidence="2" id="KW-1185">Reference proteome</keyword>
<dbReference type="Gene3D" id="1.20.120.450">
    <property type="entry name" value="dinb family like domain"/>
    <property type="match status" value="1"/>
</dbReference>
<comment type="caution">
    <text evidence="1">The sequence shown here is derived from an EMBL/GenBank/DDBJ whole genome shotgun (WGS) entry which is preliminary data.</text>
</comment>
<reference evidence="1 2" key="1">
    <citation type="submission" date="2023-09" db="EMBL/GenBank/DDBJ databases">
        <authorList>
            <person name="Rey-Velasco X."/>
        </authorList>
    </citation>
    <scope>NUCLEOTIDE SEQUENCE [LARGE SCALE GENOMIC DNA]</scope>
    <source>
        <strain evidence="1 2">P050</strain>
    </source>
</reference>
<name>A0ABU2YAN5_9FLAO</name>
<protein>
    <submittedName>
        <fullName evidence="1">DinB family protein</fullName>
    </submittedName>
</protein>
<proteinExistence type="predicted"/>
<accession>A0ABU2YAN5</accession>
<organism evidence="1 2">
    <name type="scientific">Urechidicola vernalis</name>
    <dbReference type="NCBI Taxonomy" id="3075600"/>
    <lineage>
        <taxon>Bacteria</taxon>
        <taxon>Pseudomonadati</taxon>
        <taxon>Bacteroidota</taxon>
        <taxon>Flavobacteriia</taxon>
        <taxon>Flavobacteriales</taxon>
        <taxon>Flavobacteriaceae</taxon>
        <taxon>Urechidicola</taxon>
    </lineage>
</organism>
<dbReference type="RefSeq" id="WP_311594392.1">
    <property type="nucleotide sequence ID" value="NZ_JAVRHV010000009.1"/>
</dbReference>
<evidence type="ECO:0000313" key="1">
    <source>
        <dbReference type="EMBL" id="MDT0554305.1"/>
    </source>
</evidence>
<dbReference type="EMBL" id="JAVRHV010000009">
    <property type="protein sequence ID" value="MDT0554305.1"/>
    <property type="molecule type" value="Genomic_DNA"/>
</dbReference>
<dbReference type="SUPFAM" id="SSF109854">
    <property type="entry name" value="DinB/YfiT-like putative metalloenzymes"/>
    <property type="match status" value="1"/>
</dbReference>
<sequence length="166" mass="18544">MISAIEMNLHRGVKLLNSISNEQYSNTSIAPYYSSIGRHMRHILDVFDCVCEGLPNLKVDLTARKRNEIVELDTAEGIIYFNQILEKLAELKSADLDQFITVIDDLGLGKVEQTYTLGGLLIQTHSHAIHHFASLGYIISQLGIQIPDEDFGFNPTTPKEKSLASQ</sequence>
<evidence type="ECO:0000313" key="2">
    <source>
        <dbReference type="Proteomes" id="UP001252186"/>
    </source>
</evidence>
<dbReference type="InterPro" id="IPR034660">
    <property type="entry name" value="DinB/YfiT-like"/>
</dbReference>
<dbReference type="Proteomes" id="UP001252186">
    <property type="component" value="Unassembled WGS sequence"/>
</dbReference>